<organism evidence="5 6">
    <name type="scientific">Aspergillus wentii DTO 134E9</name>
    <dbReference type="NCBI Taxonomy" id="1073089"/>
    <lineage>
        <taxon>Eukaryota</taxon>
        <taxon>Fungi</taxon>
        <taxon>Dikarya</taxon>
        <taxon>Ascomycota</taxon>
        <taxon>Pezizomycotina</taxon>
        <taxon>Eurotiomycetes</taxon>
        <taxon>Eurotiomycetidae</taxon>
        <taxon>Eurotiales</taxon>
        <taxon>Aspergillaceae</taxon>
        <taxon>Aspergillus</taxon>
        <taxon>Aspergillus subgen. Cremei</taxon>
    </lineage>
</organism>
<accession>A0A1L9RIH9</accession>
<dbReference type="VEuPathDB" id="FungiDB:ASPWEDRAFT_27369"/>
<protein>
    <recommendedName>
        <fullName evidence="4">Peptidase S33 tripeptidyl aminopeptidase-like C-terminal domain-containing protein</fullName>
    </recommendedName>
</protein>
<keyword evidence="3" id="KW-0732">Signal</keyword>
<dbReference type="InterPro" id="IPR029058">
    <property type="entry name" value="AB_hydrolase_fold"/>
</dbReference>
<sequence length="517" mass="56463">MYFIRTLSILSFISSAYATPSNLTRSNGVSWGSCEMNGTLPVQCGNLTVPLDYTSNKSDETLNLQLLKVPSLHTPKKGSILFNFGGPGVAARPSLASKAKVLQILTGGYYDLIAHDPRGTANTLTFSCFEDAESRLANLTYYRFNEYAARSEKMPLGRQWSAASLFAESCHKYKDSKDKGELISTAFAARDLMQIVDAVEDDGLLRYWGLSYGTVLGSTVAAMFPDRIDRIIIDGVMNPHQYYHSYDVEMWSDTDMVFSNFLKQCLKSPDRCALAHHNATAAGLEKSLYSLFDDMKYNPIAFDSMLIDHSVVKGTIRSALNNPSLWPTLSLALESLLAGNVTGFLATQASLAPKYGSDGLAEPLFGIPCSEKRTGKHTLKEVMPALTALDDKSKLLGQAGAAVAMTCSQWKFDAKERYTGDFNVKTKHPMLVIGNTYDPATPIQSARNITASFEGSVLLEHGGYGHCSQQHGSVCTGKAIQAYFTNGTLPRPGTVCETSYPPFANKTWNDVLPAILT</sequence>
<dbReference type="Gene3D" id="3.40.50.1820">
    <property type="entry name" value="alpha/beta hydrolase"/>
    <property type="match status" value="1"/>
</dbReference>
<reference evidence="6" key="1">
    <citation type="journal article" date="2017" name="Genome Biol.">
        <title>Comparative genomics reveals high biological diversity and specific adaptations in the industrially and medically important fungal genus Aspergillus.</title>
        <authorList>
            <person name="de Vries R.P."/>
            <person name="Riley R."/>
            <person name="Wiebenga A."/>
            <person name="Aguilar-Osorio G."/>
            <person name="Amillis S."/>
            <person name="Uchima C.A."/>
            <person name="Anderluh G."/>
            <person name="Asadollahi M."/>
            <person name="Askin M."/>
            <person name="Barry K."/>
            <person name="Battaglia E."/>
            <person name="Bayram O."/>
            <person name="Benocci T."/>
            <person name="Braus-Stromeyer S.A."/>
            <person name="Caldana C."/>
            <person name="Canovas D."/>
            <person name="Cerqueira G.C."/>
            <person name="Chen F."/>
            <person name="Chen W."/>
            <person name="Choi C."/>
            <person name="Clum A."/>
            <person name="Dos Santos R.A."/>
            <person name="Damasio A.R."/>
            <person name="Diallinas G."/>
            <person name="Emri T."/>
            <person name="Fekete E."/>
            <person name="Flipphi M."/>
            <person name="Freyberg S."/>
            <person name="Gallo A."/>
            <person name="Gournas C."/>
            <person name="Habgood R."/>
            <person name="Hainaut M."/>
            <person name="Harispe M.L."/>
            <person name="Henrissat B."/>
            <person name="Hilden K.S."/>
            <person name="Hope R."/>
            <person name="Hossain A."/>
            <person name="Karabika E."/>
            <person name="Karaffa L."/>
            <person name="Karanyi Z."/>
            <person name="Krasevec N."/>
            <person name="Kuo A."/>
            <person name="Kusch H."/>
            <person name="LaButti K."/>
            <person name="Lagendijk E.L."/>
            <person name="Lapidus A."/>
            <person name="Levasseur A."/>
            <person name="Lindquist E."/>
            <person name="Lipzen A."/>
            <person name="Logrieco A.F."/>
            <person name="MacCabe A."/>
            <person name="Maekelae M.R."/>
            <person name="Malavazi I."/>
            <person name="Melin P."/>
            <person name="Meyer V."/>
            <person name="Mielnichuk N."/>
            <person name="Miskei M."/>
            <person name="Molnar A.P."/>
            <person name="Mule G."/>
            <person name="Ngan C.Y."/>
            <person name="Orejas M."/>
            <person name="Orosz E."/>
            <person name="Ouedraogo J.P."/>
            <person name="Overkamp K.M."/>
            <person name="Park H.-S."/>
            <person name="Perrone G."/>
            <person name="Piumi F."/>
            <person name="Punt P.J."/>
            <person name="Ram A.F."/>
            <person name="Ramon A."/>
            <person name="Rauscher S."/>
            <person name="Record E."/>
            <person name="Riano-Pachon D.M."/>
            <person name="Robert V."/>
            <person name="Roehrig J."/>
            <person name="Ruller R."/>
            <person name="Salamov A."/>
            <person name="Salih N.S."/>
            <person name="Samson R.A."/>
            <person name="Sandor E."/>
            <person name="Sanguinetti M."/>
            <person name="Schuetze T."/>
            <person name="Sepcic K."/>
            <person name="Shelest E."/>
            <person name="Sherlock G."/>
            <person name="Sophianopoulou V."/>
            <person name="Squina F.M."/>
            <person name="Sun H."/>
            <person name="Susca A."/>
            <person name="Todd R.B."/>
            <person name="Tsang A."/>
            <person name="Unkles S.E."/>
            <person name="van de Wiele N."/>
            <person name="van Rossen-Uffink D."/>
            <person name="Oliveira J.V."/>
            <person name="Vesth T.C."/>
            <person name="Visser J."/>
            <person name="Yu J.-H."/>
            <person name="Zhou M."/>
            <person name="Andersen M.R."/>
            <person name="Archer D.B."/>
            <person name="Baker S.E."/>
            <person name="Benoit I."/>
            <person name="Brakhage A.A."/>
            <person name="Braus G.H."/>
            <person name="Fischer R."/>
            <person name="Frisvad J.C."/>
            <person name="Goldman G.H."/>
            <person name="Houbraken J."/>
            <person name="Oakley B."/>
            <person name="Pocsi I."/>
            <person name="Scazzocchio C."/>
            <person name="Seiboth B."/>
            <person name="vanKuyk P.A."/>
            <person name="Wortman J."/>
            <person name="Dyer P.S."/>
            <person name="Grigoriev I.V."/>
        </authorList>
    </citation>
    <scope>NUCLEOTIDE SEQUENCE [LARGE SCALE GENOMIC DNA]</scope>
    <source>
        <strain evidence="6">DTO 134E9</strain>
    </source>
</reference>
<dbReference type="GeneID" id="63748834"/>
<dbReference type="SUPFAM" id="SSF53474">
    <property type="entry name" value="alpha/beta-Hydrolases"/>
    <property type="match status" value="1"/>
</dbReference>
<evidence type="ECO:0000256" key="3">
    <source>
        <dbReference type="SAM" id="SignalP"/>
    </source>
</evidence>
<dbReference type="AlphaFoldDB" id="A0A1L9RIH9"/>
<evidence type="ECO:0000256" key="1">
    <source>
        <dbReference type="ARBA" id="ARBA00010088"/>
    </source>
</evidence>
<evidence type="ECO:0000256" key="2">
    <source>
        <dbReference type="ARBA" id="ARBA00022801"/>
    </source>
</evidence>
<feature type="chain" id="PRO_5012499308" description="Peptidase S33 tripeptidyl aminopeptidase-like C-terminal domain-containing protein" evidence="3">
    <location>
        <begin position="19"/>
        <end position="517"/>
    </location>
</feature>
<feature type="signal peptide" evidence="3">
    <location>
        <begin position="1"/>
        <end position="18"/>
    </location>
</feature>
<evidence type="ECO:0000313" key="6">
    <source>
        <dbReference type="Proteomes" id="UP000184383"/>
    </source>
</evidence>
<dbReference type="OrthoDB" id="425534at2759"/>
<dbReference type="PANTHER" id="PTHR43248">
    <property type="entry name" value="2-SUCCINYL-6-HYDROXY-2,4-CYCLOHEXADIENE-1-CARBOXYLATE SYNTHASE"/>
    <property type="match status" value="1"/>
</dbReference>
<dbReference type="PANTHER" id="PTHR43248:SF25">
    <property type="entry name" value="AB HYDROLASE-1 DOMAIN-CONTAINING PROTEIN-RELATED"/>
    <property type="match status" value="1"/>
</dbReference>
<keyword evidence="2" id="KW-0378">Hydrolase</keyword>
<dbReference type="InterPro" id="IPR013595">
    <property type="entry name" value="Pept_S33_TAP-like_C"/>
</dbReference>
<dbReference type="GO" id="GO:0016787">
    <property type="term" value="F:hydrolase activity"/>
    <property type="evidence" value="ECO:0007669"/>
    <property type="project" value="UniProtKB-KW"/>
</dbReference>
<dbReference type="EMBL" id="KV878212">
    <property type="protein sequence ID" value="OJJ34668.1"/>
    <property type="molecule type" value="Genomic_DNA"/>
</dbReference>
<gene>
    <name evidence="5" type="ORF">ASPWEDRAFT_27369</name>
</gene>
<dbReference type="InterPro" id="IPR051601">
    <property type="entry name" value="Serine_prot/Carboxylest_S33"/>
</dbReference>
<keyword evidence="6" id="KW-1185">Reference proteome</keyword>
<evidence type="ECO:0000259" key="4">
    <source>
        <dbReference type="Pfam" id="PF08386"/>
    </source>
</evidence>
<dbReference type="STRING" id="1073089.A0A1L9RIH9"/>
<dbReference type="RefSeq" id="XP_040688344.1">
    <property type="nucleotide sequence ID" value="XM_040832986.1"/>
</dbReference>
<name>A0A1L9RIH9_ASPWE</name>
<dbReference type="Pfam" id="PF08386">
    <property type="entry name" value="Abhydrolase_4"/>
    <property type="match status" value="1"/>
</dbReference>
<proteinExistence type="inferred from homology"/>
<evidence type="ECO:0000313" key="5">
    <source>
        <dbReference type="EMBL" id="OJJ34668.1"/>
    </source>
</evidence>
<comment type="similarity">
    <text evidence="1">Belongs to the peptidase S33 family.</text>
</comment>
<dbReference type="Proteomes" id="UP000184383">
    <property type="component" value="Unassembled WGS sequence"/>
</dbReference>
<feature type="domain" description="Peptidase S33 tripeptidyl aminopeptidase-like C-terminal" evidence="4">
    <location>
        <begin position="396"/>
        <end position="496"/>
    </location>
</feature>